<proteinExistence type="predicted"/>
<gene>
    <name evidence="3" type="ORF">C5U62_05820</name>
</gene>
<organism evidence="3 4">
    <name type="scientific">Pseudomonas protegens</name>
    <dbReference type="NCBI Taxonomy" id="380021"/>
    <lineage>
        <taxon>Bacteria</taxon>
        <taxon>Pseudomonadati</taxon>
        <taxon>Pseudomonadota</taxon>
        <taxon>Gammaproteobacteria</taxon>
        <taxon>Pseudomonadales</taxon>
        <taxon>Pseudomonadaceae</taxon>
        <taxon>Pseudomonas</taxon>
    </lineage>
</organism>
<dbReference type="AlphaFoldDB" id="A0A2T6GTL5"/>
<evidence type="ECO:0000256" key="2">
    <source>
        <dbReference type="SAM" id="Phobius"/>
    </source>
</evidence>
<protein>
    <recommendedName>
        <fullName evidence="5">DUF3829 domain-containing protein</fullName>
    </recommendedName>
</protein>
<feature type="compositionally biased region" description="Basic residues" evidence="1">
    <location>
        <begin position="12"/>
        <end position="23"/>
    </location>
</feature>
<reference evidence="3 4" key="1">
    <citation type="submission" date="2018-03" db="EMBL/GenBank/DDBJ databases">
        <title>Draft genome sequence of the plant growth promoting rhizobacterium Pseudomonas protegens strain BNJ-SS-45 isolated from wheat (Triticum aestivum) rhizosphere.</title>
        <authorList>
            <person name="Bajpai A."/>
            <person name="Shende K."/>
            <person name="Meena N."/>
            <person name="Upadhyayula S.R."/>
            <person name="Suravajhala P."/>
            <person name="Medicherla K.M."/>
            <person name="Johri B.N."/>
        </authorList>
    </citation>
    <scope>NUCLEOTIDE SEQUENCE [LARGE SCALE GENOMIC DNA]</scope>
    <source>
        <strain evidence="3 4">BNJ-SS-45</strain>
    </source>
</reference>
<dbReference type="Pfam" id="PF12889">
    <property type="entry name" value="DUF3829"/>
    <property type="match status" value="1"/>
</dbReference>
<evidence type="ECO:0000256" key="1">
    <source>
        <dbReference type="SAM" id="MobiDB-lite"/>
    </source>
</evidence>
<comment type="caution">
    <text evidence="3">The sequence shown here is derived from an EMBL/GenBank/DDBJ whole genome shotgun (WGS) entry which is preliminary data.</text>
</comment>
<name>A0A2T6GTL5_9PSED</name>
<accession>A0A2T6GTL5</accession>
<keyword evidence="2" id="KW-0812">Transmembrane</keyword>
<dbReference type="InterPro" id="IPR024291">
    <property type="entry name" value="DUF3829"/>
</dbReference>
<dbReference type="Proteomes" id="UP000244178">
    <property type="component" value="Unassembled WGS sequence"/>
</dbReference>
<sequence length="358" mass="40426">MDRTPVRAHAGPGRRVRGARHRSPVVSQGGPAMSQRPLLIFGCALIFGLFALLGAGSPIARFELWLAGLDSRASAEAAARAPLIDCVNQYDMPWRLGYYTYGAQSAWRMAFDDLLNNARDFADSAKTNMDTLPARECEPRMLYRLRLLQPDAPLIGLAERYIDALHQANLARRAHSSAMPGAYMPAEEDPATVARLQPGFDRYLQASADLRAALASADIGARREQQRLLEQRLGRDIHWHLLDYMIQARLTVEQLSQGVREKTLTPVQLAKASQDLQQAWDAGQPLRNRPQNGRSQPAYYLWSQITRPALNYQQALRTLHEDWQERVAPERLSEDYHAVVRAYDSLLSYYNKQAQVDY</sequence>
<evidence type="ECO:0000313" key="4">
    <source>
        <dbReference type="Proteomes" id="UP000244178"/>
    </source>
</evidence>
<feature type="region of interest" description="Disordered" evidence="1">
    <location>
        <begin position="1"/>
        <end position="31"/>
    </location>
</feature>
<dbReference type="EMBL" id="PYJM01000001">
    <property type="protein sequence ID" value="PUA47491.1"/>
    <property type="molecule type" value="Genomic_DNA"/>
</dbReference>
<evidence type="ECO:0008006" key="5">
    <source>
        <dbReference type="Google" id="ProtNLM"/>
    </source>
</evidence>
<keyword evidence="2" id="KW-1133">Transmembrane helix</keyword>
<evidence type="ECO:0000313" key="3">
    <source>
        <dbReference type="EMBL" id="PUA47491.1"/>
    </source>
</evidence>
<keyword evidence="2" id="KW-0472">Membrane</keyword>
<feature type="transmembrane region" description="Helical" evidence="2">
    <location>
        <begin position="38"/>
        <end position="56"/>
    </location>
</feature>